<sequence length="145" mass="16307">MIYTFFGRKCIQVYVLRCVADIVNIHGQKIPLRPSQHDPQRSKMLKTDERSMNIHLRGMLPVFRHSQKQLLKSNSRCFVGMSSVDGGMGHPGAAWYAIAKVSVDCAIRQLALEYASKGIRVLRIAPGIIDTPTINNVGSLIRKRF</sequence>
<dbReference type="PANTHER" id="PTHR43477:SF1">
    <property type="entry name" value="DIHYDROANTICAPSIN 7-DEHYDROGENASE"/>
    <property type="match status" value="1"/>
</dbReference>
<dbReference type="InterPro" id="IPR002347">
    <property type="entry name" value="SDR_fam"/>
</dbReference>
<organism evidence="3">
    <name type="scientific">Attheya septentrionalis</name>
    <dbReference type="NCBI Taxonomy" id="420275"/>
    <lineage>
        <taxon>Eukaryota</taxon>
        <taxon>Sar</taxon>
        <taxon>Stramenopiles</taxon>
        <taxon>Ochrophyta</taxon>
        <taxon>Bacillariophyta</taxon>
        <taxon>Coscinodiscophyceae</taxon>
        <taxon>Chaetocerotophycidae</taxon>
        <taxon>Chaetocerotales</taxon>
        <taxon>Attheyaceae</taxon>
        <taxon>Attheya</taxon>
    </lineage>
</organism>
<accession>A0A7S2UQ74</accession>
<evidence type="ECO:0000256" key="2">
    <source>
        <dbReference type="ARBA" id="ARBA00023002"/>
    </source>
</evidence>
<dbReference type="InterPro" id="IPR036291">
    <property type="entry name" value="NAD(P)-bd_dom_sf"/>
</dbReference>
<protein>
    <submittedName>
        <fullName evidence="3">Uncharacterized protein</fullName>
    </submittedName>
</protein>
<comment type="similarity">
    <text evidence="1">Belongs to the short-chain dehydrogenases/reductases (SDR) family.</text>
</comment>
<dbReference type="Pfam" id="PF13561">
    <property type="entry name" value="adh_short_C2"/>
    <property type="match status" value="1"/>
</dbReference>
<keyword evidence="2" id="KW-0560">Oxidoreductase</keyword>
<name>A0A7S2UQ74_9STRA</name>
<gene>
    <name evidence="3" type="ORF">ASEP1449_LOCUS16454</name>
</gene>
<dbReference type="InterPro" id="IPR051122">
    <property type="entry name" value="SDR_DHRS6-like"/>
</dbReference>
<dbReference type="AlphaFoldDB" id="A0A7S2UQ74"/>
<dbReference type="EMBL" id="HBHQ01024416">
    <property type="protein sequence ID" value="CAD9824620.1"/>
    <property type="molecule type" value="Transcribed_RNA"/>
</dbReference>
<dbReference type="GO" id="GO:0016491">
    <property type="term" value="F:oxidoreductase activity"/>
    <property type="evidence" value="ECO:0007669"/>
    <property type="project" value="UniProtKB-KW"/>
</dbReference>
<dbReference type="PRINTS" id="PR00081">
    <property type="entry name" value="GDHRDH"/>
</dbReference>
<dbReference type="Gene3D" id="3.40.50.720">
    <property type="entry name" value="NAD(P)-binding Rossmann-like Domain"/>
    <property type="match status" value="1"/>
</dbReference>
<dbReference type="SUPFAM" id="SSF51735">
    <property type="entry name" value="NAD(P)-binding Rossmann-fold domains"/>
    <property type="match status" value="1"/>
</dbReference>
<dbReference type="PANTHER" id="PTHR43477">
    <property type="entry name" value="DIHYDROANTICAPSIN 7-DEHYDROGENASE"/>
    <property type="match status" value="1"/>
</dbReference>
<dbReference type="CDD" id="cd05233">
    <property type="entry name" value="SDR_c"/>
    <property type="match status" value="1"/>
</dbReference>
<evidence type="ECO:0000313" key="3">
    <source>
        <dbReference type="EMBL" id="CAD9824620.1"/>
    </source>
</evidence>
<reference evidence="3" key="1">
    <citation type="submission" date="2021-01" db="EMBL/GenBank/DDBJ databases">
        <authorList>
            <person name="Corre E."/>
            <person name="Pelletier E."/>
            <person name="Niang G."/>
            <person name="Scheremetjew M."/>
            <person name="Finn R."/>
            <person name="Kale V."/>
            <person name="Holt S."/>
            <person name="Cochrane G."/>
            <person name="Meng A."/>
            <person name="Brown T."/>
            <person name="Cohen L."/>
        </authorList>
    </citation>
    <scope>NUCLEOTIDE SEQUENCE</scope>
    <source>
        <strain evidence="3">CCMP2084</strain>
    </source>
</reference>
<evidence type="ECO:0000256" key="1">
    <source>
        <dbReference type="ARBA" id="ARBA00006484"/>
    </source>
</evidence>
<proteinExistence type="inferred from homology"/>